<dbReference type="PANTHER" id="PTHR43725">
    <property type="entry name" value="UDP-GLUCOSE 4-EPIMERASE"/>
    <property type="match status" value="1"/>
</dbReference>
<dbReference type="CDD" id="cd05247">
    <property type="entry name" value="UDP_G4E_1_SDR_e"/>
    <property type="match status" value="1"/>
</dbReference>
<comment type="cofactor">
    <cofactor evidence="1 6">
        <name>NAD(+)</name>
        <dbReference type="ChEBI" id="CHEBI:57540"/>
    </cofactor>
</comment>
<dbReference type="Proteomes" id="UP000320475">
    <property type="component" value="Unassembled WGS sequence"/>
</dbReference>
<dbReference type="InterPro" id="IPR005886">
    <property type="entry name" value="UDP_G4E"/>
</dbReference>
<comment type="similarity">
    <text evidence="2 6">Belongs to the NAD(P)-dependent epimerase/dehydratase family.</text>
</comment>
<dbReference type="GO" id="GO:0006012">
    <property type="term" value="P:galactose metabolic process"/>
    <property type="evidence" value="ECO:0007669"/>
    <property type="project" value="UniProtKB-UniPathway"/>
</dbReference>
<dbReference type="STRING" id="286115.A0A507DEJ1"/>
<gene>
    <name evidence="8" type="primary">GAL10</name>
    <name evidence="8" type="ORF">SeLEV6574_g01289</name>
    <name evidence="9" type="ORF">SeMB42_g00370</name>
</gene>
<dbReference type="NCBIfam" id="TIGR01179">
    <property type="entry name" value="galE"/>
    <property type="match status" value="1"/>
</dbReference>
<dbReference type="Pfam" id="PF01370">
    <property type="entry name" value="Epimerase"/>
    <property type="match status" value="1"/>
</dbReference>
<dbReference type="InterPro" id="IPR036291">
    <property type="entry name" value="NAD(P)-bd_dom_sf"/>
</dbReference>
<dbReference type="EC" id="5.1.3.2" evidence="6"/>
<dbReference type="InterPro" id="IPR001509">
    <property type="entry name" value="Epimerase_deHydtase"/>
</dbReference>
<name>A0A507DEJ1_9FUNG</name>
<evidence type="ECO:0000256" key="6">
    <source>
        <dbReference type="RuleBase" id="RU366046"/>
    </source>
</evidence>
<evidence type="ECO:0000256" key="2">
    <source>
        <dbReference type="ARBA" id="ARBA00007637"/>
    </source>
</evidence>
<feature type="domain" description="NAD-dependent epimerase/dehydratase" evidence="7">
    <location>
        <begin position="3"/>
        <end position="253"/>
    </location>
</feature>
<dbReference type="Gene3D" id="3.40.50.720">
    <property type="entry name" value="NAD(P)-binding Rossmann-like Domain"/>
    <property type="match status" value="1"/>
</dbReference>
<evidence type="ECO:0000256" key="4">
    <source>
        <dbReference type="ARBA" id="ARBA00023235"/>
    </source>
</evidence>
<dbReference type="Gene3D" id="3.90.25.10">
    <property type="entry name" value="UDP-galactose 4-epimerase, domain 1"/>
    <property type="match status" value="1"/>
</dbReference>
<dbReference type="UniPathway" id="UPA00214"/>
<dbReference type="AlphaFoldDB" id="A0A507DEJ1"/>
<dbReference type="PANTHER" id="PTHR43725:SF53">
    <property type="entry name" value="UDP-ARABINOSE 4-EPIMERASE 1"/>
    <property type="match status" value="1"/>
</dbReference>
<accession>A0A507DEJ1</accession>
<dbReference type="SUPFAM" id="SSF51735">
    <property type="entry name" value="NAD(P)-binding Rossmann-fold domains"/>
    <property type="match status" value="1"/>
</dbReference>
<evidence type="ECO:0000313" key="9">
    <source>
        <dbReference type="EMBL" id="TPX54291.1"/>
    </source>
</evidence>
<sequence>MKVLIAGGCGYIGSHVVREISKLKDYPVVLLDNLSKGHHESVPAGIPLEKGDIRDSAFLKDVFTRHRPDVVMHLCASIEAGESVKEPLSFWDNNVYGTQKLLEAMRDHGCKYFVFSSTAALFGLPAKVPINADDPIAPINPYGDTKFAVEMMLKACDTAHDIKSVCLRYFNACGADASGDIGEVHNPESHLIPILLQVALGKREKAYLFGDDYETTDGTCIRDYIHVTDLASAHIKAIDYLVKNNKSDRFNLGSGQGFSVKEIVEAVRKVTGHPLPTEVKERRRGDPPVLVAASEKAESVLGWTRIYTNIDDIVATAWKFHQKHPNGY</sequence>
<keyword evidence="3 6" id="KW-0520">NAD</keyword>
<dbReference type="OrthoDB" id="9402762at2759"/>
<dbReference type="VEuPathDB" id="FungiDB:SeMB42_g00370"/>
<evidence type="ECO:0000256" key="3">
    <source>
        <dbReference type="ARBA" id="ARBA00023027"/>
    </source>
</evidence>
<reference evidence="10 11" key="1">
    <citation type="journal article" date="2019" name="Sci. Rep.">
        <title>Comparative genomics of chytrid fungi reveal insights into the obligate biotrophic and pathogenic lifestyle of Synchytrium endobioticum.</title>
        <authorList>
            <person name="van de Vossenberg B.T.L.H."/>
            <person name="Warris S."/>
            <person name="Nguyen H.D.T."/>
            <person name="van Gent-Pelzer M.P.E."/>
            <person name="Joly D.L."/>
            <person name="van de Geest H.C."/>
            <person name="Bonants P.J.M."/>
            <person name="Smith D.S."/>
            <person name="Levesque C.A."/>
            <person name="van der Lee T.A.J."/>
        </authorList>
    </citation>
    <scope>NUCLEOTIDE SEQUENCE [LARGE SCALE GENOMIC DNA]</scope>
    <source>
        <strain evidence="8 11">LEV6574</strain>
        <strain evidence="9 10">MB42</strain>
    </source>
</reference>
<evidence type="ECO:0000313" key="10">
    <source>
        <dbReference type="Proteomes" id="UP000317494"/>
    </source>
</evidence>
<evidence type="ECO:0000256" key="5">
    <source>
        <dbReference type="ARBA" id="ARBA00023277"/>
    </source>
</evidence>
<dbReference type="Proteomes" id="UP000317494">
    <property type="component" value="Unassembled WGS sequence"/>
</dbReference>
<proteinExistence type="inferred from homology"/>
<comment type="subunit">
    <text evidence="6">Homodimer.</text>
</comment>
<comment type="pathway">
    <text evidence="6">Carbohydrate metabolism; galactose metabolism.</text>
</comment>
<dbReference type="EMBL" id="QEAM01000028">
    <property type="protein sequence ID" value="TPX49735.1"/>
    <property type="molecule type" value="Genomic_DNA"/>
</dbReference>
<evidence type="ECO:0000313" key="8">
    <source>
        <dbReference type="EMBL" id="TPX49735.1"/>
    </source>
</evidence>
<keyword evidence="5 6" id="KW-0119">Carbohydrate metabolism</keyword>
<organism evidence="8 11">
    <name type="scientific">Synchytrium endobioticum</name>
    <dbReference type="NCBI Taxonomy" id="286115"/>
    <lineage>
        <taxon>Eukaryota</taxon>
        <taxon>Fungi</taxon>
        <taxon>Fungi incertae sedis</taxon>
        <taxon>Chytridiomycota</taxon>
        <taxon>Chytridiomycota incertae sedis</taxon>
        <taxon>Chytridiomycetes</taxon>
        <taxon>Synchytriales</taxon>
        <taxon>Synchytriaceae</taxon>
        <taxon>Synchytrium</taxon>
    </lineage>
</organism>
<evidence type="ECO:0000259" key="7">
    <source>
        <dbReference type="Pfam" id="PF01370"/>
    </source>
</evidence>
<comment type="catalytic activity">
    <reaction evidence="6">
        <text>UDP-alpha-D-glucose = UDP-alpha-D-galactose</text>
        <dbReference type="Rhea" id="RHEA:22168"/>
        <dbReference type="ChEBI" id="CHEBI:58885"/>
        <dbReference type="ChEBI" id="CHEBI:66914"/>
        <dbReference type="EC" id="5.1.3.2"/>
    </reaction>
</comment>
<keyword evidence="10" id="KW-1185">Reference proteome</keyword>
<keyword evidence="4 6" id="KW-0413">Isomerase</keyword>
<evidence type="ECO:0000313" key="11">
    <source>
        <dbReference type="Proteomes" id="UP000320475"/>
    </source>
</evidence>
<evidence type="ECO:0000256" key="1">
    <source>
        <dbReference type="ARBA" id="ARBA00001911"/>
    </source>
</evidence>
<dbReference type="EMBL" id="QEAN01000007">
    <property type="protein sequence ID" value="TPX54291.1"/>
    <property type="molecule type" value="Genomic_DNA"/>
</dbReference>
<comment type="caution">
    <text evidence="8">The sequence shown here is derived from an EMBL/GenBank/DDBJ whole genome shotgun (WGS) entry which is preliminary data.</text>
</comment>
<dbReference type="GO" id="GO:0003978">
    <property type="term" value="F:UDP-glucose 4-epimerase activity"/>
    <property type="evidence" value="ECO:0007669"/>
    <property type="project" value="UniProtKB-UniRule"/>
</dbReference>
<protein>
    <recommendedName>
        <fullName evidence="6">UDP-glucose 4-epimerase</fullName>
        <ecNumber evidence="6">5.1.3.2</ecNumber>
    </recommendedName>
</protein>